<sequence>MQSLTNDYLEALSNEPRDLTTLASAMINGYGPCTKQSQIHITFSMKHRWNKLETMKNSSCGFQILRDGANMNHANLSGKFNLTYILLRIHEDPYCHRYIPKNRAKVIKDYSSSPMENMDSNGDVLGFKDLEDELAAENDMAQSNLRKDDLLIDELDREVAKKTLELEFTSSSNLGDEESRDIKEEH</sequence>
<dbReference type="Proteomes" id="UP001153076">
    <property type="component" value="Unassembled WGS sequence"/>
</dbReference>
<feature type="region of interest" description="Disordered" evidence="1">
    <location>
        <begin position="166"/>
        <end position="186"/>
    </location>
</feature>
<organism evidence="2 3">
    <name type="scientific">Carnegiea gigantea</name>
    <dbReference type="NCBI Taxonomy" id="171969"/>
    <lineage>
        <taxon>Eukaryota</taxon>
        <taxon>Viridiplantae</taxon>
        <taxon>Streptophyta</taxon>
        <taxon>Embryophyta</taxon>
        <taxon>Tracheophyta</taxon>
        <taxon>Spermatophyta</taxon>
        <taxon>Magnoliopsida</taxon>
        <taxon>eudicotyledons</taxon>
        <taxon>Gunneridae</taxon>
        <taxon>Pentapetalae</taxon>
        <taxon>Caryophyllales</taxon>
        <taxon>Cactineae</taxon>
        <taxon>Cactaceae</taxon>
        <taxon>Cactoideae</taxon>
        <taxon>Echinocereeae</taxon>
        <taxon>Carnegiea</taxon>
    </lineage>
</organism>
<proteinExistence type="predicted"/>
<evidence type="ECO:0000313" key="3">
    <source>
        <dbReference type="Proteomes" id="UP001153076"/>
    </source>
</evidence>
<protein>
    <submittedName>
        <fullName evidence="2">Uncharacterized protein</fullName>
    </submittedName>
</protein>
<evidence type="ECO:0000256" key="1">
    <source>
        <dbReference type="SAM" id="MobiDB-lite"/>
    </source>
</evidence>
<gene>
    <name evidence="2" type="ORF">Cgig2_025517</name>
</gene>
<dbReference type="AlphaFoldDB" id="A0A9Q1K4V4"/>
<name>A0A9Q1K4V4_9CARY</name>
<accession>A0A9Q1K4V4</accession>
<comment type="caution">
    <text evidence="2">The sequence shown here is derived from an EMBL/GenBank/DDBJ whole genome shotgun (WGS) entry which is preliminary data.</text>
</comment>
<evidence type="ECO:0000313" key="2">
    <source>
        <dbReference type="EMBL" id="KAJ8436687.1"/>
    </source>
</evidence>
<dbReference type="EMBL" id="JAKOGI010000334">
    <property type="protein sequence ID" value="KAJ8436687.1"/>
    <property type="molecule type" value="Genomic_DNA"/>
</dbReference>
<keyword evidence="3" id="KW-1185">Reference proteome</keyword>
<reference evidence="2" key="1">
    <citation type="submission" date="2022-04" db="EMBL/GenBank/DDBJ databases">
        <title>Carnegiea gigantea Genome sequencing and assembly v2.</title>
        <authorList>
            <person name="Copetti D."/>
            <person name="Sanderson M.J."/>
            <person name="Burquez A."/>
            <person name="Wojciechowski M.F."/>
        </authorList>
    </citation>
    <scope>NUCLEOTIDE SEQUENCE</scope>
    <source>
        <strain evidence="2">SGP5-SGP5p</strain>
        <tissue evidence="2">Aerial part</tissue>
    </source>
</reference>